<evidence type="ECO:0000313" key="2">
    <source>
        <dbReference type="Proteomes" id="UP000713222"/>
    </source>
</evidence>
<reference evidence="1" key="1">
    <citation type="submission" date="2018-10" db="EMBL/GenBank/DDBJ databases">
        <title>Iterative Subtractive Binning of Freshwater Chronoseries Metagenomes Recovers Nearly Complete Genomes from over Four Hundred Novel Species.</title>
        <authorList>
            <person name="Rodriguez-R L.M."/>
            <person name="Tsementzi D."/>
            <person name="Luo C."/>
            <person name="Konstantinidis K.T."/>
        </authorList>
    </citation>
    <scope>NUCLEOTIDE SEQUENCE</scope>
    <source>
        <strain evidence="1">WB7_6_001</strain>
    </source>
</reference>
<sequence length="68" mass="7676">LLNSFFKMIKEGQEIKKVGLTEDEHIKFSSLAGVGKFPMRVKCATLSWHTLKAALDDEKKPINSELID</sequence>
<proteinExistence type="predicted"/>
<dbReference type="SUPFAM" id="SSF82649">
    <property type="entry name" value="SufE/NifU"/>
    <property type="match status" value="1"/>
</dbReference>
<comment type="caution">
    <text evidence="1">The sequence shown here is derived from an EMBL/GenBank/DDBJ whole genome shotgun (WGS) entry which is preliminary data.</text>
</comment>
<evidence type="ECO:0000313" key="1">
    <source>
        <dbReference type="EMBL" id="NBN88383.1"/>
    </source>
</evidence>
<protein>
    <submittedName>
        <fullName evidence="1">SUF system NifU family Fe-S cluster assembly protein</fullName>
    </submittedName>
</protein>
<organism evidence="1 2">
    <name type="scientific">Candidatus Fonsibacter lacus</name>
    <dbReference type="NCBI Taxonomy" id="2576439"/>
    <lineage>
        <taxon>Bacteria</taxon>
        <taxon>Pseudomonadati</taxon>
        <taxon>Pseudomonadota</taxon>
        <taxon>Alphaproteobacteria</taxon>
        <taxon>Candidatus Pelagibacterales</taxon>
        <taxon>Candidatus Pelagibacterales incertae sedis</taxon>
        <taxon>Candidatus Fonsibacter</taxon>
    </lineage>
</organism>
<accession>A0A964XQN0</accession>
<dbReference type="EMBL" id="RGET01000106">
    <property type="protein sequence ID" value="NBN88383.1"/>
    <property type="molecule type" value="Genomic_DNA"/>
</dbReference>
<dbReference type="AlphaFoldDB" id="A0A964XQN0"/>
<name>A0A964XQN0_9PROT</name>
<dbReference type="Gene3D" id="3.90.1010.10">
    <property type="match status" value="1"/>
</dbReference>
<gene>
    <name evidence="1" type="ORF">EBV32_04785</name>
</gene>
<dbReference type="Proteomes" id="UP000713222">
    <property type="component" value="Unassembled WGS sequence"/>
</dbReference>
<feature type="non-terminal residue" evidence="1">
    <location>
        <position position="1"/>
    </location>
</feature>